<comment type="caution">
    <text evidence="1">The sequence shown here is derived from an EMBL/GenBank/DDBJ whole genome shotgun (WGS) entry which is preliminary data.</text>
</comment>
<sequence>MIVTGAPSTATYFGSARSRGVRACFRVVAHSSARGSVGNAEAKARNDSGLDATTGNLPRRSVLAFTGAILASSWSSLPARAEDSVVNDPAALKAKLEQQYKLWGEKKFDAWLATQSGSFKWQSTYAGVPLKLKGKEGASQYFAALNADLDIKSYQALAIFVDNDGDEATVVVEASGASRRTKAAFKTVFLHSYTIGPNFQLLKFKEQTDTQLLAALVPAAAAAAGAGPAGLEGDSVPVPPGPAARTA</sequence>
<evidence type="ECO:0000313" key="2">
    <source>
        <dbReference type="Proteomes" id="UP000613740"/>
    </source>
</evidence>
<dbReference type="EMBL" id="JAEHOD010000011">
    <property type="protein sequence ID" value="KAG2450440.1"/>
    <property type="molecule type" value="Genomic_DNA"/>
</dbReference>
<organism evidence="1 2">
    <name type="scientific">Chlamydomonas schloesseri</name>
    <dbReference type="NCBI Taxonomy" id="2026947"/>
    <lineage>
        <taxon>Eukaryota</taxon>
        <taxon>Viridiplantae</taxon>
        <taxon>Chlorophyta</taxon>
        <taxon>core chlorophytes</taxon>
        <taxon>Chlorophyceae</taxon>
        <taxon>CS clade</taxon>
        <taxon>Chlamydomonadales</taxon>
        <taxon>Chlamydomonadaceae</taxon>
        <taxon>Chlamydomonas</taxon>
    </lineage>
</organism>
<dbReference type="Proteomes" id="UP000613740">
    <property type="component" value="Unassembled WGS sequence"/>
</dbReference>
<dbReference type="OrthoDB" id="534274at2759"/>
<dbReference type="Gene3D" id="3.10.450.50">
    <property type="match status" value="1"/>
</dbReference>
<protein>
    <submittedName>
        <fullName evidence="1">Uncharacterized protein</fullName>
    </submittedName>
</protein>
<proteinExistence type="predicted"/>
<name>A0A836B8B4_9CHLO</name>
<gene>
    <name evidence="1" type="ORF">HYH02_004942</name>
</gene>
<dbReference type="InterPro" id="IPR032710">
    <property type="entry name" value="NTF2-like_dom_sf"/>
</dbReference>
<reference evidence="1" key="1">
    <citation type="journal article" date="2020" name="bioRxiv">
        <title>Comparative genomics of Chlamydomonas.</title>
        <authorList>
            <person name="Craig R.J."/>
            <person name="Hasan A.R."/>
            <person name="Ness R.W."/>
            <person name="Keightley P.D."/>
        </authorList>
    </citation>
    <scope>NUCLEOTIDE SEQUENCE</scope>
    <source>
        <strain evidence="1">CCAP 11/173</strain>
    </source>
</reference>
<dbReference type="AlphaFoldDB" id="A0A836B8B4"/>
<accession>A0A836B8B4</accession>
<evidence type="ECO:0000313" key="1">
    <source>
        <dbReference type="EMBL" id="KAG2450440.1"/>
    </source>
</evidence>
<dbReference type="SUPFAM" id="SSF54427">
    <property type="entry name" value="NTF2-like"/>
    <property type="match status" value="1"/>
</dbReference>
<keyword evidence="2" id="KW-1185">Reference proteome</keyword>